<dbReference type="Pfam" id="PF13761">
    <property type="entry name" value="DUF4166"/>
    <property type="match status" value="1"/>
</dbReference>
<feature type="domain" description="DUF4166" evidence="1">
    <location>
        <begin position="30"/>
        <end position="186"/>
    </location>
</feature>
<dbReference type="Proteomes" id="UP000717981">
    <property type="component" value="Unassembled WGS sequence"/>
</dbReference>
<dbReference type="RefSeq" id="WP_162123149.1">
    <property type="nucleotide sequence ID" value="NZ_PDWK01000002.1"/>
</dbReference>
<dbReference type="EMBL" id="PDWK01000002">
    <property type="protein sequence ID" value="KAF1690774.1"/>
    <property type="molecule type" value="Genomic_DNA"/>
</dbReference>
<proteinExistence type="predicted"/>
<dbReference type="AlphaFoldDB" id="A0A921NVL1"/>
<name>A0A921NVL1_9GAMM</name>
<gene>
    <name evidence="2" type="ORF">CR938_00645</name>
</gene>
<comment type="caution">
    <text evidence="2">The sequence shown here is derived from an EMBL/GenBank/DDBJ whole genome shotgun (WGS) entry which is preliminary data.</text>
</comment>
<organism evidence="2 3">
    <name type="scientific">Pseudoxanthomonas taiwanensis</name>
    <dbReference type="NCBI Taxonomy" id="176598"/>
    <lineage>
        <taxon>Bacteria</taxon>
        <taxon>Pseudomonadati</taxon>
        <taxon>Pseudomonadota</taxon>
        <taxon>Gammaproteobacteria</taxon>
        <taxon>Lysobacterales</taxon>
        <taxon>Lysobacteraceae</taxon>
        <taxon>Pseudoxanthomonas</taxon>
    </lineage>
</organism>
<evidence type="ECO:0000313" key="2">
    <source>
        <dbReference type="EMBL" id="KAF1690774.1"/>
    </source>
</evidence>
<protein>
    <recommendedName>
        <fullName evidence="1">DUF4166 domain-containing protein</fullName>
    </recommendedName>
</protein>
<accession>A0A921NVL1</accession>
<sequence length="197" mass="21815">MTGQPPPTVLTTAPEPTVFQQVLRAPFFKLPESVRRLHSVRGRDEFAGRVDIERGGGLLARLCGWIARLPPAMRQAPLRIGLTAGPGAETWQRQFGGHRMVPRLRCRKGLLVERLGAVQFRFALHVADGVVYWNVAGARLLGLLPLPARLFAGTRGREWEQDGRYHFHVEIALVLLGPLVRYQGWLEPAAEAAGPPP</sequence>
<reference evidence="2" key="1">
    <citation type="submission" date="2017-10" db="EMBL/GenBank/DDBJ databases">
        <title>Whole genome sequencing of members of genus Pseudoxanthomonas.</title>
        <authorList>
            <person name="Kumar S."/>
            <person name="Bansal K."/>
            <person name="Kaur A."/>
            <person name="Patil P."/>
            <person name="Sharma S."/>
            <person name="Patil P.B."/>
        </authorList>
    </citation>
    <scope>NUCLEOTIDE SEQUENCE</scope>
    <source>
        <strain evidence="2">DSM 22914</strain>
    </source>
</reference>
<keyword evidence="3" id="KW-1185">Reference proteome</keyword>
<dbReference type="OrthoDB" id="528778at2"/>
<evidence type="ECO:0000313" key="3">
    <source>
        <dbReference type="Proteomes" id="UP000717981"/>
    </source>
</evidence>
<dbReference type="InterPro" id="IPR025311">
    <property type="entry name" value="DUF4166"/>
</dbReference>
<evidence type="ECO:0000259" key="1">
    <source>
        <dbReference type="Pfam" id="PF13761"/>
    </source>
</evidence>